<evidence type="ECO:0000256" key="3">
    <source>
        <dbReference type="SAM" id="SignalP"/>
    </source>
</evidence>
<reference evidence="4" key="2">
    <citation type="submission" date="2022-06" db="UniProtKB">
        <authorList>
            <consortium name="EnsemblMetazoa"/>
        </authorList>
    </citation>
    <scope>IDENTIFICATION</scope>
    <source>
        <strain evidence="4">PS312</strain>
    </source>
</reference>
<feature type="transmembrane region" description="Helical" evidence="2">
    <location>
        <begin position="319"/>
        <end position="340"/>
    </location>
</feature>
<keyword evidence="2" id="KW-1133">Transmembrane helix</keyword>
<feature type="transmembrane region" description="Helical" evidence="2">
    <location>
        <begin position="296"/>
        <end position="313"/>
    </location>
</feature>
<protein>
    <submittedName>
        <fullName evidence="4">Uncharacterized protein</fullName>
    </submittedName>
</protein>
<dbReference type="Proteomes" id="UP000005239">
    <property type="component" value="Unassembled WGS sequence"/>
</dbReference>
<feature type="region of interest" description="Disordered" evidence="1">
    <location>
        <begin position="527"/>
        <end position="582"/>
    </location>
</feature>
<dbReference type="AlphaFoldDB" id="A0A2A6B873"/>
<sequence length="811" mass="88044">MIGFHILVLSTAIVAVNGQCTGFTENANCAKWKAEGFCKNPAYTCELRKQLCCNACFGKPAPATVAPKPLPDCAILVAVGSAAVSRITDPSTAIEPIRKQFTDIGLEKVLVKPGCSLKLFSDPFTQVPGSPITGTGEYVNVNGPATKPIALERSAQLVVSGANGSLSIDVRRNVERTQISPVCDIERIDAETAVAHIGPCGLNLCTFPNKSCTDGYKKHLNNNTGAFFSGTEDVPAVMPKIDKLSDLPFFGDPRFTHWKCCCGGIHVFVFLLIIAAMFLLVELITFCDKLTAKDSNASEIFFGVLGLLLFGIMKQSRKVLLAFLVVLAIIFTVDTILFIINELEAEADGITRTTTTTTEIPEIVIAGFNFAPFKFILHSMRIIIGIYLFVVIINYRQYLTEWKKVRDAKNASKRRCISCNKKIEAKNEAKQSKDMLKKAVAKGDPEKGIVKIKNGKVGNKGKAAKNASEKVGVLATISAMTGKIPLEVKEEMRETALAIGKSAFSELTGVTAEDTEKIIDSALANAPPAKNGKKVKQTAKNSETATKKNKNVKEAAPAQVGASGGKKPAKPSRASSSSAQSKIAAMASFAMPLLSRITRDEEDDSDESEDDSEASEESEVEDEVVDEDEEEMEESDTEEEDAEEEEEEEQDEEQEDEEETIDEEGVENEENNGFVAVVVDEEDEKEEKKDILGPFTVQNQAACELACNCARGDASGQACAQFEGVIMPMNCHIYYYTASWCSFLGDYTVNTCILPIVEYQLQQVARITTLSLDLTTPSTTETPPSTTTLLTTTGTTEQSITEMGEWTDMSG</sequence>
<feature type="chain" id="PRO_5043456032" evidence="3">
    <location>
        <begin position="19"/>
        <end position="811"/>
    </location>
</feature>
<dbReference type="PANTHER" id="PTHR46707">
    <property type="entry name" value="PROTEIN CBG07468"/>
    <property type="match status" value="1"/>
</dbReference>
<accession>A0A2A6B873</accession>
<evidence type="ECO:0000313" key="4">
    <source>
        <dbReference type="EnsemblMetazoa" id="PPA35381.1"/>
    </source>
</evidence>
<dbReference type="PANTHER" id="PTHR46707:SF1">
    <property type="entry name" value="COEXPRESSED WITH POLYCYSTINS-RELATED"/>
    <property type="match status" value="1"/>
</dbReference>
<feature type="compositionally biased region" description="Acidic residues" evidence="1">
    <location>
        <begin position="600"/>
        <end position="670"/>
    </location>
</feature>
<keyword evidence="5" id="KW-1185">Reference proteome</keyword>
<keyword evidence="3" id="KW-0732">Signal</keyword>
<organism evidence="4 5">
    <name type="scientific">Pristionchus pacificus</name>
    <name type="common">Parasitic nematode worm</name>
    <dbReference type="NCBI Taxonomy" id="54126"/>
    <lineage>
        <taxon>Eukaryota</taxon>
        <taxon>Metazoa</taxon>
        <taxon>Ecdysozoa</taxon>
        <taxon>Nematoda</taxon>
        <taxon>Chromadorea</taxon>
        <taxon>Rhabditida</taxon>
        <taxon>Rhabditina</taxon>
        <taxon>Diplogasteromorpha</taxon>
        <taxon>Diplogasteroidea</taxon>
        <taxon>Neodiplogasteridae</taxon>
        <taxon>Pristionchus</taxon>
    </lineage>
</organism>
<accession>A0A8R1YM63</accession>
<feature type="transmembrane region" description="Helical" evidence="2">
    <location>
        <begin position="375"/>
        <end position="395"/>
    </location>
</feature>
<reference evidence="5" key="1">
    <citation type="journal article" date="2008" name="Nat. Genet.">
        <title>The Pristionchus pacificus genome provides a unique perspective on nematode lifestyle and parasitism.</title>
        <authorList>
            <person name="Dieterich C."/>
            <person name="Clifton S.W."/>
            <person name="Schuster L.N."/>
            <person name="Chinwalla A."/>
            <person name="Delehaunty K."/>
            <person name="Dinkelacker I."/>
            <person name="Fulton L."/>
            <person name="Fulton R."/>
            <person name="Godfrey J."/>
            <person name="Minx P."/>
            <person name="Mitreva M."/>
            <person name="Roeseler W."/>
            <person name="Tian H."/>
            <person name="Witte H."/>
            <person name="Yang S.P."/>
            <person name="Wilson R.K."/>
            <person name="Sommer R.J."/>
        </authorList>
    </citation>
    <scope>NUCLEOTIDE SEQUENCE [LARGE SCALE GENOMIC DNA]</scope>
    <source>
        <strain evidence="5">PS312</strain>
    </source>
</reference>
<feature type="compositionally biased region" description="Low complexity" evidence="1">
    <location>
        <begin position="571"/>
        <end position="582"/>
    </location>
</feature>
<feature type="region of interest" description="Disordered" evidence="1">
    <location>
        <begin position="599"/>
        <end position="673"/>
    </location>
</feature>
<feature type="signal peptide" evidence="3">
    <location>
        <begin position="1"/>
        <end position="18"/>
    </location>
</feature>
<evidence type="ECO:0000313" key="5">
    <source>
        <dbReference type="Proteomes" id="UP000005239"/>
    </source>
</evidence>
<gene>
    <name evidence="4" type="primary">WBGene00273750</name>
</gene>
<name>A0A2A6B873_PRIPA</name>
<evidence type="ECO:0000256" key="2">
    <source>
        <dbReference type="SAM" id="Phobius"/>
    </source>
</evidence>
<feature type="region of interest" description="Disordered" evidence="1">
    <location>
        <begin position="775"/>
        <end position="794"/>
    </location>
</feature>
<proteinExistence type="predicted"/>
<keyword evidence="2" id="KW-0812">Transmembrane</keyword>
<keyword evidence="2" id="KW-0472">Membrane</keyword>
<dbReference type="EnsemblMetazoa" id="PPA35381.1">
    <property type="protein sequence ID" value="PPA35381.1"/>
    <property type="gene ID" value="WBGene00273750"/>
</dbReference>
<feature type="transmembrane region" description="Helical" evidence="2">
    <location>
        <begin position="263"/>
        <end position="284"/>
    </location>
</feature>
<evidence type="ECO:0000256" key="1">
    <source>
        <dbReference type="SAM" id="MobiDB-lite"/>
    </source>
</evidence>